<evidence type="ECO:0000256" key="3">
    <source>
        <dbReference type="ARBA" id="ARBA00023125"/>
    </source>
</evidence>
<accession>A0A6P2H1L5</accession>
<evidence type="ECO:0000259" key="5">
    <source>
        <dbReference type="PROSITE" id="PS50932"/>
    </source>
</evidence>
<name>A0A6P2H1L5_9BURK</name>
<dbReference type="Pfam" id="PF00356">
    <property type="entry name" value="LacI"/>
    <property type="match status" value="1"/>
</dbReference>
<dbReference type="CDD" id="cd06278">
    <property type="entry name" value="PBP1_LacI-like"/>
    <property type="match status" value="1"/>
</dbReference>
<gene>
    <name evidence="6" type="ORF">BLA13014_00211</name>
</gene>
<evidence type="ECO:0000256" key="1">
    <source>
        <dbReference type="ARBA" id="ARBA00022491"/>
    </source>
</evidence>
<dbReference type="InterPro" id="IPR000843">
    <property type="entry name" value="HTH_LacI"/>
</dbReference>
<sequence length="358" mass="39076">MKSRKTDSTRRPLATSQDVARLAGVSQSTVSRALAEHASVSEETRSKVRDAAAALGYRPNVLARSLITQRSGLIAIVVASMDNPFYWEVLGLFSQALQASGQQLLLFTIGPHENFDSVIRKVLQYRVDGVIVVAAALSSQAIAECRDANLPVVLFNRYVDGSNLNAVVCDNVEGGRAVATLLANTGHRTFGFISGVEDTSTNRDRLDGFRQQLRALDLPMPAVEHGDYTYEGGREAVKRLVLQGERPDAIFCANDIMAIGALDGLRLDLGLRVPEDISLIGFDDIPMASWSGVELTTVRQQRARMVEASLQILRQNLVSPGMDPVFHLEPGRLILRRTVRLKAGRHDEATAPAHDARP</sequence>
<keyword evidence="2" id="KW-0805">Transcription regulation</keyword>
<dbReference type="GO" id="GO:0003700">
    <property type="term" value="F:DNA-binding transcription factor activity"/>
    <property type="evidence" value="ECO:0007669"/>
    <property type="project" value="TreeGrafter"/>
</dbReference>
<dbReference type="PROSITE" id="PS50932">
    <property type="entry name" value="HTH_LACI_2"/>
    <property type="match status" value="1"/>
</dbReference>
<protein>
    <submittedName>
        <fullName evidence="6">LacI family transcriptional regulator</fullName>
    </submittedName>
</protein>
<dbReference type="Gene3D" id="3.40.50.2300">
    <property type="match status" value="2"/>
</dbReference>
<dbReference type="RefSeq" id="WP_175020834.1">
    <property type="nucleotide sequence ID" value="NZ_CABVQC010000001.1"/>
</dbReference>
<proteinExistence type="predicted"/>
<dbReference type="SUPFAM" id="SSF53822">
    <property type="entry name" value="Periplasmic binding protein-like I"/>
    <property type="match status" value="1"/>
</dbReference>
<dbReference type="Proteomes" id="UP000494261">
    <property type="component" value="Unassembled WGS sequence"/>
</dbReference>
<organism evidence="6 7">
    <name type="scientific">Burkholderia aenigmatica</name>
    <dbReference type="NCBI Taxonomy" id="2015348"/>
    <lineage>
        <taxon>Bacteria</taxon>
        <taxon>Pseudomonadati</taxon>
        <taxon>Pseudomonadota</taxon>
        <taxon>Betaproteobacteria</taxon>
        <taxon>Burkholderiales</taxon>
        <taxon>Burkholderiaceae</taxon>
        <taxon>Burkholderia</taxon>
        <taxon>Burkholderia cepacia complex</taxon>
    </lineage>
</organism>
<dbReference type="SUPFAM" id="SSF47413">
    <property type="entry name" value="lambda repressor-like DNA-binding domains"/>
    <property type="match status" value="1"/>
</dbReference>
<dbReference type="InterPro" id="IPR010982">
    <property type="entry name" value="Lambda_DNA-bd_dom_sf"/>
</dbReference>
<dbReference type="AlphaFoldDB" id="A0A6P2H1L5"/>
<evidence type="ECO:0000256" key="4">
    <source>
        <dbReference type="ARBA" id="ARBA00023163"/>
    </source>
</evidence>
<feature type="domain" description="HTH lacI-type" evidence="5">
    <location>
        <begin position="14"/>
        <end position="68"/>
    </location>
</feature>
<evidence type="ECO:0000256" key="2">
    <source>
        <dbReference type="ARBA" id="ARBA00023015"/>
    </source>
</evidence>
<dbReference type="Pfam" id="PF13377">
    <property type="entry name" value="Peripla_BP_3"/>
    <property type="match status" value="1"/>
</dbReference>
<reference evidence="6 7" key="1">
    <citation type="submission" date="2019-09" db="EMBL/GenBank/DDBJ databases">
        <authorList>
            <person name="Depoorter E."/>
        </authorList>
    </citation>
    <scope>NUCLEOTIDE SEQUENCE [LARGE SCALE GENOMIC DNA]</scope>
    <source>
        <strain evidence="6">LMG 13014</strain>
    </source>
</reference>
<dbReference type="CDD" id="cd01392">
    <property type="entry name" value="HTH_LacI"/>
    <property type="match status" value="1"/>
</dbReference>
<evidence type="ECO:0000313" key="6">
    <source>
        <dbReference type="EMBL" id="VWB10884.1"/>
    </source>
</evidence>
<dbReference type="InterPro" id="IPR046335">
    <property type="entry name" value="LacI/GalR-like_sensor"/>
</dbReference>
<dbReference type="EMBL" id="CABVQC010000001">
    <property type="protein sequence ID" value="VWB10884.1"/>
    <property type="molecule type" value="Genomic_DNA"/>
</dbReference>
<keyword evidence="1" id="KW-0678">Repressor</keyword>
<keyword evidence="4" id="KW-0804">Transcription</keyword>
<dbReference type="InterPro" id="IPR028082">
    <property type="entry name" value="Peripla_BP_I"/>
</dbReference>
<dbReference type="Gene3D" id="1.10.260.40">
    <property type="entry name" value="lambda repressor-like DNA-binding domains"/>
    <property type="match status" value="1"/>
</dbReference>
<dbReference type="PANTHER" id="PTHR30146:SF95">
    <property type="entry name" value="RIBOSE OPERON REPRESSOR"/>
    <property type="match status" value="1"/>
</dbReference>
<dbReference type="PANTHER" id="PTHR30146">
    <property type="entry name" value="LACI-RELATED TRANSCRIPTIONAL REPRESSOR"/>
    <property type="match status" value="1"/>
</dbReference>
<evidence type="ECO:0000313" key="7">
    <source>
        <dbReference type="Proteomes" id="UP000494261"/>
    </source>
</evidence>
<dbReference type="SMART" id="SM00354">
    <property type="entry name" value="HTH_LACI"/>
    <property type="match status" value="1"/>
</dbReference>
<keyword evidence="3" id="KW-0238">DNA-binding</keyword>
<dbReference type="GO" id="GO:0000976">
    <property type="term" value="F:transcription cis-regulatory region binding"/>
    <property type="evidence" value="ECO:0007669"/>
    <property type="project" value="TreeGrafter"/>
</dbReference>